<dbReference type="SMART" id="SM00382">
    <property type="entry name" value="AAA"/>
    <property type="match status" value="1"/>
</dbReference>
<sequence>MHLLRLDIERIRAVEKLSLDFSTPLGGPRRRVVFLGANGAGKTTILASITYAFDALSEGGGVKFGARKFGAGDVRDTLVGSSALRSASASPRFGVIDLELSLSDDERATAKQAVPEAPPRGSLYFNVGREHATFDDLLAELSEKKGLTDPFFDVARTATLNARPPCVLLPADRGILEPADRTRIGDLFFFDPRQQCLSPHRRRFATLAARLAFAALDPKRYDPHGTIARMRKVLNKYFPELPRPEDPTNPASPYKTQRGSLVQLESLSDGERALLLLLGEIALRPPHGGIVLIDEPEQHLHPRWQRTLLEALASLVPTAQLVLATQSPYLAACAPDDVIEIGDWKRDGQ</sequence>
<dbReference type="Gene3D" id="3.40.50.300">
    <property type="entry name" value="P-loop containing nucleotide triphosphate hydrolases"/>
    <property type="match status" value="2"/>
</dbReference>
<dbReference type="InterPro" id="IPR003593">
    <property type="entry name" value="AAA+_ATPase"/>
</dbReference>
<evidence type="ECO:0000259" key="1">
    <source>
        <dbReference type="SMART" id="SM00382"/>
    </source>
</evidence>
<dbReference type="PANTHER" id="PTHR43581:SF2">
    <property type="entry name" value="EXCINUCLEASE ATPASE SUBUNIT"/>
    <property type="match status" value="1"/>
</dbReference>
<reference evidence="2 3" key="1">
    <citation type="submission" date="2023-04" db="EMBL/GenBank/DDBJ databases">
        <title>The genome sequence of Polyangium sorediatum DSM14670.</title>
        <authorList>
            <person name="Zhang X."/>
        </authorList>
    </citation>
    <scope>NUCLEOTIDE SEQUENCE [LARGE SCALE GENOMIC DNA]</scope>
    <source>
        <strain evidence="2 3">DSM 14670</strain>
    </source>
</reference>
<organism evidence="2 3">
    <name type="scientific">Polyangium sorediatum</name>
    <dbReference type="NCBI Taxonomy" id="889274"/>
    <lineage>
        <taxon>Bacteria</taxon>
        <taxon>Pseudomonadati</taxon>
        <taxon>Myxococcota</taxon>
        <taxon>Polyangia</taxon>
        <taxon>Polyangiales</taxon>
        <taxon>Polyangiaceae</taxon>
        <taxon>Polyangium</taxon>
    </lineage>
</organism>
<name>A0ABT6P1D0_9BACT</name>
<dbReference type="Pfam" id="PF13304">
    <property type="entry name" value="AAA_21"/>
    <property type="match status" value="1"/>
</dbReference>
<protein>
    <submittedName>
        <fullName evidence="2">AAA family ATPase</fullName>
    </submittedName>
</protein>
<dbReference type="PANTHER" id="PTHR43581">
    <property type="entry name" value="ATP/GTP PHOSPHATASE"/>
    <property type="match status" value="1"/>
</dbReference>
<gene>
    <name evidence="2" type="ORF">QHF89_33070</name>
</gene>
<dbReference type="InterPro" id="IPR051396">
    <property type="entry name" value="Bact_Antivir_Def_Nuclease"/>
</dbReference>
<dbReference type="InterPro" id="IPR038729">
    <property type="entry name" value="Rad50/SbcC_AAA"/>
</dbReference>
<dbReference type="Pfam" id="PF13476">
    <property type="entry name" value="AAA_23"/>
    <property type="match status" value="1"/>
</dbReference>
<dbReference type="RefSeq" id="WP_136971552.1">
    <property type="nucleotide sequence ID" value="NZ_JARZHI010000041.1"/>
</dbReference>
<keyword evidence="3" id="KW-1185">Reference proteome</keyword>
<dbReference type="Proteomes" id="UP001160301">
    <property type="component" value="Unassembled WGS sequence"/>
</dbReference>
<feature type="domain" description="AAA+ ATPase" evidence="1">
    <location>
        <begin position="28"/>
        <end position="346"/>
    </location>
</feature>
<dbReference type="InterPro" id="IPR027417">
    <property type="entry name" value="P-loop_NTPase"/>
</dbReference>
<dbReference type="EMBL" id="JARZHI010000041">
    <property type="protein sequence ID" value="MDI1434378.1"/>
    <property type="molecule type" value="Genomic_DNA"/>
</dbReference>
<proteinExistence type="predicted"/>
<evidence type="ECO:0000313" key="3">
    <source>
        <dbReference type="Proteomes" id="UP001160301"/>
    </source>
</evidence>
<comment type="caution">
    <text evidence="2">The sequence shown here is derived from an EMBL/GenBank/DDBJ whole genome shotgun (WGS) entry which is preliminary data.</text>
</comment>
<dbReference type="SUPFAM" id="SSF52540">
    <property type="entry name" value="P-loop containing nucleoside triphosphate hydrolases"/>
    <property type="match status" value="1"/>
</dbReference>
<accession>A0ABT6P1D0</accession>
<dbReference type="InterPro" id="IPR003959">
    <property type="entry name" value="ATPase_AAA_core"/>
</dbReference>
<dbReference type="CDD" id="cd00267">
    <property type="entry name" value="ABC_ATPase"/>
    <property type="match status" value="1"/>
</dbReference>
<evidence type="ECO:0000313" key="2">
    <source>
        <dbReference type="EMBL" id="MDI1434378.1"/>
    </source>
</evidence>